<dbReference type="Pfam" id="PF08646">
    <property type="entry name" value="Rep_fac-A_C"/>
    <property type="match status" value="1"/>
</dbReference>
<dbReference type="GO" id="GO:0000785">
    <property type="term" value="C:chromatin"/>
    <property type="evidence" value="ECO:0007669"/>
    <property type="project" value="EnsemblFungi"/>
</dbReference>
<dbReference type="FunFam" id="2.40.50.140:FF:000041">
    <property type="entry name" value="Replication protein A subunit"/>
    <property type="match status" value="1"/>
</dbReference>
<accession>A0A0F4ZMV6</accession>
<dbReference type="FunFam" id="2.40.50.140:FF:000064">
    <property type="entry name" value="Replication protein A subunit"/>
    <property type="match status" value="1"/>
</dbReference>
<dbReference type="CDD" id="cd04474">
    <property type="entry name" value="RPA1_DBD_A"/>
    <property type="match status" value="1"/>
</dbReference>
<dbReference type="PANTHER" id="PTHR47165">
    <property type="entry name" value="OS03G0429900 PROTEIN"/>
    <property type="match status" value="1"/>
</dbReference>
<dbReference type="NCBIfam" id="TIGR00617">
    <property type="entry name" value="rpa1"/>
    <property type="match status" value="1"/>
</dbReference>
<dbReference type="GO" id="GO:0006281">
    <property type="term" value="P:DNA repair"/>
    <property type="evidence" value="ECO:0007669"/>
    <property type="project" value="EnsemblFungi"/>
</dbReference>
<keyword evidence="5 9" id="KW-0863">Zinc-finger</keyword>
<keyword evidence="7 9" id="KW-0238">DNA-binding</keyword>
<proteinExistence type="inferred from homology"/>
<comment type="similarity">
    <text evidence="2 9">Belongs to the replication factor A protein 1 family.</text>
</comment>
<comment type="caution">
    <text evidence="15">The sequence shown here is derived from an EMBL/GenBank/DDBJ whole genome shotgun (WGS) entry which is preliminary data.</text>
</comment>
<organism evidence="15 16">
    <name type="scientific">Thielaviopsis punctulata</name>
    <dbReference type="NCBI Taxonomy" id="72032"/>
    <lineage>
        <taxon>Eukaryota</taxon>
        <taxon>Fungi</taxon>
        <taxon>Dikarya</taxon>
        <taxon>Ascomycota</taxon>
        <taxon>Pezizomycotina</taxon>
        <taxon>Sordariomycetes</taxon>
        <taxon>Hypocreomycetidae</taxon>
        <taxon>Microascales</taxon>
        <taxon>Ceratocystidaceae</taxon>
        <taxon>Thielaviopsis</taxon>
    </lineage>
</organism>
<protein>
    <recommendedName>
        <fullName evidence="9">Replication protein A subunit</fullName>
    </recommendedName>
</protein>
<evidence type="ECO:0000259" key="11">
    <source>
        <dbReference type="Pfam" id="PF01336"/>
    </source>
</evidence>
<dbReference type="Pfam" id="PF16900">
    <property type="entry name" value="REPA_OB_2"/>
    <property type="match status" value="1"/>
</dbReference>
<evidence type="ECO:0000256" key="6">
    <source>
        <dbReference type="ARBA" id="ARBA00022833"/>
    </source>
</evidence>
<evidence type="ECO:0000256" key="8">
    <source>
        <dbReference type="ARBA" id="ARBA00023242"/>
    </source>
</evidence>
<reference evidence="15 16" key="1">
    <citation type="submission" date="2015-03" db="EMBL/GenBank/DDBJ databases">
        <authorList>
            <person name="Radwan O."/>
            <person name="Al-Naeli F.A."/>
            <person name="Rendon G.A."/>
            <person name="Fields C."/>
        </authorList>
    </citation>
    <scope>NUCLEOTIDE SEQUENCE [LARGE SCALE GENOMIC DNA]</scope>
    <source>
        <strain evidence="15">CR-DP1</strain>
    </source>
</reference>
<evidence type="ECO:0000259" key="13">
    <source>
        <dbReference type="Pfam" id="PF08646"/>
    </source>
</evidence>
<dbReference type="InterPro" id="IPR012340">
    <property type="entry name" value="NA-bd_OB-fold"/>
</dbReference>
<dbReference type="InterPro" id="IPR004365">
    <property type="entry name" value="NA-bd_OB_tRNA"/>
</dbReference>
<feature type="region of interest" description="Disordered" evidence="10">
    <location>
        <begin position="145"/>
        <end position="175"/>
    </location>
</feature>
<evidence type="ECO:0000256" key="4">
    <source>
        <dbReference type="ARBA" id="ARBA00022723"/>
    </source>
</evidence>
<dbReference type="GO" id="GO:0007004">
    <property type="term" value="P:telomere maintenance via telomerase"/>
    <property type="evidence" value="ECO:0007669"/>
    <property type="project" value="EnsemblFungi"/>
</dbReference>
<dbReference type="GO" id="GO:0005662">
    <property type="term" value="C:DNA replication factor A complex"/>
    <property type="evidence" value="ECO:0007669"/>
    <property type="project" value="EnsemblFungi"/>
</dbReference>
<keyword evidence="4 9" id="KW-0479">Metal-binding</keyword>
<evidence type="ECO:0000313" key="15">
    <source>
        <dbReference type="EMBL" id="KKA31158.1"/>
    </source>
</evidence>
<dbReference type="Proteomes" id="UP000033483">
    <property type="component" value="Unassembled WGS sequence"/>
</dbReference>
<dbReference type="Gene3D" id="2.40.50.140">
    <property type="entry name" value="Nucleic acid-binding proteins"/>
    <property type="match status" value="4"/>
</dbReference>
<dbReference type="Pfam" id="PF01336">
    <property type="entry name" value="tRNA_anti-codon"/>
    <property type="match status" value="1"/>
</dbReference>
<evidence type="ECO:0000256" key="7">
    <source>
        <dbReference type="ARBA" id="ARBA00023125"/>
    </source>
</evidence>
<dbReference type="GO" id="GO:0003697">
    <property type="term" value="F:single-stranded DNA binding"/>
    <property type="evidence" value="ECO:0007669"/>
    <property type="project" value="EnsemblFungi"/>
</dbReference>
<dbReference type="AlphaFoldDB" id="A0A0F4ZMV6"/>
<comment type="subunit">
    <text evidence="9">Component of the heterotrimeric canonical replication protein A complex (RPA).</text>
</comment>
<feature type="non-terminal residue" evidence="15">
    <location>
        <position position="1"/>
    </location>
</feature>
<dbReference type="CDD" id="cd04475">
    <property type="entry name" value="RPA1_DBD_B"/>
    <property type="match status" value="1"/>
</dbReference>
<evidence type="ECO:0000256" key="5">
    <source>
        <dbReference type="ARBA" id="ARBA00022771"/>
    </source>
</evidence>
<dbReference type="PANTHER" id="PTHR47165:SF4">
    <property type="entry name" value="OS03G0429900 PROTEIN"/>
    <property type="match status" value="1"/>
</dbReference>
<evidence type="ECO:0000256" key="3">
    <source>
        <dbReference type="ARBA" id="ARBA00022705"/>
    </source>
</evidence>
<feature type="domain" description="Replication factor A C-terminal" evidence="13">
    <location>
        <begin position="459"/>
        <end position="603"/>
    </location>
</feature>
<dbReference type="InterPro" id="IPR031657">
    <property type="entry name" value="REPA_OB_2"/>
</dbReference>
<dbReference type="Pfam" id="PF04057">
    <property type="entry name" value="Rep-A_N"/>
    <property type="match status" value="1"/>
</dbReference>
<evidence type="ECO:0000256" key="1">
    <source>
        <dbReference type="ARBA" id="ARBA00004123"/>
    </source>
</evidence>
<comment type="function">
    <text evidence="9">As part of the replication protein A (RPA/RP-A), a single-stranded DNA-binding heterotrimeric complex, may play an essential role in DNA replication, recombination and repair. Binds and stabilizes single-stranded DNA intermediates, preventing complementary DNA reannealing and recruiting different proteins involved in DNA metabolism.</text>
</comment>
<keyword evidence="8 9" id="KW-0539">Nucleus</keyword>
<feature type="domain" description="Replication factor-A protein 1 N-terminal" evidence="12">
    <location>
        <begin position="30"/>
        <end position="111"/>
    </location>
</feature>
<dbReference type="OrthoDB" id="1751331at2759"/>
<dbReference type="GO" id="GO:0033260">
    <property type="term" value="P:nuclear DNA replication"/>
    <property type="evidence" value="ECO:0007669"/>
    <property type="project" value="EnsemblFungi"/>
</dbReference>
<evidence type="ECO:0000259" key="12">
    <source>
        <dbReference type="Pfam" id="PF04057"/>
    </source>
</evidence>
<keyword evidence="16" id="KW-1185">Reference proteome</keyword>
<dbReference type="GO" id="GO:0008270">
    <property type="term" value="F:zinc ion binding"/>
    <property type="evidence" value="ECO:0007669"/>
    <property type="project" value="UniProtKB-KW"/>
</dbReference>
<evidence type="ECO:0000256" key="2">
    <source>
        <dbReference type="ARBA" id="ARBA00005690"/>
    </source>
</evidence>
<keyword evidence="3 9" id="KW-0235">DNA replication</keyword>
<dbReference type="EMBL" id="LAEV01000046">
    <property type="protein sequence ID" value="KKA31158.1"/>
    <property type="molecule type" value="Genomic_DNA"/>
</dbReference>
<keyword evidence="6 9" id="KW-0862">Zinc</keyword>
<dbReference type="GO" id="GO:0006310">
    <property type="term" value="P:DNA recombination"/>
    <property type="evidence" value="ECO:0007669"/>
    <property type="project" value="InterPro"/>
</dbReference>
<dbReference type="SUPFAM" id="SSF50249">
    <property type="entry name" value="Nucleic acid-binding proteins"/>
    <property type="match status" value="4"/>
</dbReference>
<dbReference type="GO" id="GO:0035861">
    <property type="term" value="C:site of double-strand break"/>
    <property type="evidence" value="ECO:0007669"/>
    <property type="project" value="EnsemblFungi"/>
</dbReference>
<dbReference type="InterPro" id="IPR007199">
    <property type="entry name" value="Rep_factor-A_N"/>
</dbReference>
<evidence type="ECO:0000259" key="14">
    <source>
        <dbReference type="Pfam" id="PF16900"/>
    </source>
</evidence>
<sequence>ANPFNTRTTNSFSYSLLFTNQELAIQKYGQPVLQCLQVRPLMKEGQSGSDRYRLTLSDSEHYVQGVMGPQLSHLYHDGKLKPDCMVRLGGGYPSGVANKRILVVAELDVLGEYQPSGRIGAPKMLEIENPSAATGAGAAAPAPIAPGNFYGSKPEDKKPKPAPRQSYGGGRAASANSGTVSMIESISPYNNKWTVKGRVTSKSDIRTWHKPTGEGKLFSFNLLDESGEIRVTCFNEQVDQYYEMLEQGAVYYVSTPCRVIAAKRQFNTLPHEYEIIFERDTVLKKAEDQDSSVPQIMFNFHTIQELQNIEKDSILDIIGVIKEVGELTSLVSKNTGKPFEKREVTIVDDTNYSVRVTVWGKTANTFDGCPEQVVAFKGVKVSDFGGKSLSLLSSGSMVLDPDHESAHRLKGWYDAQGRTDSFLTHNNMASAGAATGRVQVLKLISQIKEENLGMEQDDYFDVRGTVVFIRQENFAYPACPTERCNKKVIMDGDSWRCEKCNMSHDRPQFRYIMSINVSDHTGQLWLSCFDDVGRVVMGMSGDELMALREENGEVGTAPAFENATCQTYTFRVRAKMDTYQEQQRVRYQALTATPIDFSVEGRKMVEMIKQLSM</sequence>
<gene>
    <name evidence="15" type="ORF">TD95_005330</name>
</gene>
<comment type="subcellular location">
    <subcellularLocation>
        <location evidence="1 9">Nucleus</location>
    </subcellularLocation>
</comment>
<dbReference type="InterPro" id="IPR004591">
    <property type="entry name" value="Rfa1"/>
</dbReference>
<evidence type="ECO:0000256" key="9">
    <source>
        <dbReference type="RuleBase" id="RU364130"/>
    </source>
</evidence>
<dbReference type="InterPro" id="IPR047192">
    <property type="entry name" value="Euk_RPA1_DBD_C"/>
</dbReference>
<feature type="domain" description="Replication protein A OB" evidence="14">
    <location>
        <begin position="303"/>
        <end position="399"/>
    </location>
</feature>
<name>A0A0F4ZMV6_9PEZI</name>
<dbReference type="FunFam" id="2.40.50.140:FF:000090">
    <property type="entry name" value="Replication protein A subunit"/>
    <property type="match status" value="1"/>
</dbReference>
<evidence type="ECO:0000313" key="16">
    <source>
        <dbReference type="Proteomes" id="UP000033483"/>
    </source>
</evidence>
<dbReference type="CDD" id="cd04476">
    <property type="entry name" value="RPA1_DBD_C"/>
    <property type="match status" value="1"/>
</dbReference>
<evidence type="ECO:0000256" key="10">
    <source>
        <dbReference type="SAM" id="MobiDB-lite"/>
    </source>
</evidence>
<dbReference type="GO" id="GO:0140445">
    <property type="term" value="C:chromosome, telomeric repeat region"/>
    <property type="evidence" value="ECO:0007669"/>
    <property type="project" value="EnsemblFungi"/>
</dbReference>
<dbReference type="InterPro" id="IPR013955">
    <property type="entry name" value="Rep_factor-A_C"/>
</dbReference>
<feature type="domain" description="OB" evidence="11">
    <location>
        <begin position="193"/>
        <end position="279"/>
    </location>
</feature>